<reference evidence="6 7" key="1">
    <citation type="journal article" date="2007" name="Proc. Natl. Acad. Sci. U.S.A.">
        <title>The tiny eukaryote Ostreococcus provides genomic insights into the paradox of plankton speciation.</title>
        <authorList>
            <person name="Palenik B."/>
            <person name="Grimwood J."/>
            <person name="Aerts A."/>
            <person name="Rouze P."/>
            <person name="Salamov A."/>
            <person name="Putnam N."/>
            <person name="Dupont C."/>
            <person name="Jorgensen R."/>
            <person name="Derelle E."/>
            <person name="Rombauts S."/>
            <person name="Zhou K."/>
            <person name="Otillar R."/>
            <person name="Merchant S.S."/>
            <person name="Podell S."/>
            <person name="Gaasterland T."/>
            <person name="Napoli C."/>
            <person name="Gendler K."/>
            <person name="Manuell A."/>
            <person name="Tai V."/>
            <person name="Vallon O."/>
            <person name="Piganeau G."/>
            <person name="Jancek S."/>
            <person name="Heijde M."/>
            <person name="Jabbari K."/>
            <person name="Bowler C."/>
            <person name="Lohr M."/>
            <person name="Robbens S."/>
            <person name="Werner G."/>
            <person name="Dubchak I."/>
            <person name="Pazour G.J."/>
            <person name="Ren Q."/>
            <person name="Paulsen I."/>
            <person name="Delwiche C."/>
            <person name="Schmutz J."/>
            <person name="Rokhsar D."/>
            <person name="Van de Peer Y."/>
            <person name="Moreau H."/>
            <person name="Grigoriev I.V."/>
        </authorList>
    </citation>
    <scope>NUCLEOTIDE SEQUENCE [LARGE SCALE GENOMIC DNA]</scope>
    <source>
        <strain evidence="6 7">CCE9901</strain>
    </source>
</reference>
<evidence type="ECO:0000256" key="5">
    <source>
        <dbReference type="ARBA" id="ARBA00022927"/>
    </source>
</evidence>
<evidence type="ECO:0000256" key="3">
    <source>
        <dbReference type="ARBA" id="ARBA00022490"/>
    </source>
</evidence>
<dbReference type="SUPFAM" id="SSF48371">
    <property type="entry name" value="ARM repeat"/>
    <property type="match status" value="1"/>
</dbReference>
<dbReference type="InterPro" id="IPR016024">
    <property type="entry name" value="ARM-type_fold"/>
</dbReference>
<keyword evidence="7" id="KW-1185">Reference proteome</keyword>
<evidence type="ECO:0000313" key="7">
    <source>
        <dbReference type="Proteomes" id="UP000001568"/>
    </source>
</evidence>
<dbReference type="InterPro" id="IPR040122">
    <property type="entry name" value="Importin_beta"/>
</dbReference>
<dbReference type="STRING" id="436017.A4RXT5"/>
<dbReference type="GeneID" id="5001785"/>
<evidence type="ECO:0008006" key="8">
    <source>
        <dbReference type="Google" id="ProtNLM"/>
    </source>
</evidence>
<gene>
    <name evidence="6" type="ORF">OSTLU_31809</name>
</gene>
<dbReference type="AlphaFoldDB" id="A4RXT5"/>
<dbReference type="PANTHER" id="PTHR10527">
    <property type="entry name" value="IMPORTIN BETA"/>
    <property type="match status" value="1"/>
</dbReference>
<dbReference type="OMA" id="RECAHEC"/>
<organism evidence="6 7">
    <name type="scientific">Ostreococcus lucimarinus (strain CCE9901)</name>
    <dbReference type="NCBI Taxonomy" id="436017"/>
    <lineage>
        <taxon>Eukaryota</taxon>
        <taxon>Viridiplantae</taxon>
        <taxon>Chlorophyta</taxon>
        <taxon>Mamiellophyceae</taxon>
        <taxon>Mamiellales</taxon>
        <taxon>Bathycoccaceae</taxon>
        <taxon>Ostreococcus</taxon>
    </lineage>
</organism>
<dbReference type="OrthoDB" id="10400230at2759"/>
<evidence type="ECO:0000256" key="4">
    <source>
        <dbReference type="ARBA" id="ARBA00022737"/>
    </source>
</evidence>
<sequence>MVSEHERLLVMFVRMVSSDEDANVRYAALDGVGKLAGSWCVAPTLGPALSACAVELVRCAERSLEIGDGRLLGASLEAMSALVGAREDVYGAHNAALIQILELALRLGTNPKLDAGSIRAPALLILTKMAKKHAELLTETMAGQIDLQYDPHVLGQGGPISAALVPPLLTISLEAEERSFDDEDVEGEGLDEQSSSPAALARGALRALASTIPNHFVVAPALNLLERLRGGANAPAAWRVFAAITEGTQGEGVTSHLPVLIPELTETMKCVDVNLRVAAMEAMCMMATHCQPEMADEYAGTTFSLIASMLTHAPRSCQWAVHGALSKMCENSLGEAIAPLIVPLIEALKAQTMDLSWRTAARATHSFGAVAQCSLDYFTPYASDILSLLLARAKSAEQTGNGTELQARSVATMATILGVVGIERAPNGLLELLLQTAASALTSADTIARECAHECLGRLAVALEDKFEPYAIDAASAAVAALAQTESASHRTAITTGVVEEQMAAAEALGQYFNSGVVCLRPFLPTTLEALAFASDTTRPTPLRLAAIRALEFIFSPWSSAEKGDVAFLALSTATIKLLCERVRFDPDAAVVLAAIQGISELLDKAKTLATLPMDVLEGAKDAAEVVIRWQSVCQIEFEAKEDAAENDDDDESDDNDIFDSMVFWAERIAPQDEDSD</sequence>
<dbReference type="KEGG" id="olu:OSTLU_31809"/>
<comment type="subcellular location">
    <subcellularLocation>
        <location evidence="1">Cytoplasm</location>
    </subcellularLocation>
</comment>
<dbReference type="EMBL" id="CP000585">
    <property type="protein sequence ID" value="ABO96104.1"/>
    <property type="molecule type" value="Genomic_DNA"/>
</dbReference>
<proteinExistence type="predicted"/>
<dbReference type="RefSeq" id="XP_001417811.1">
    <property type="nucleotide sequence ID" value="XM_001417774.1"/>
</dbReference>
<dbReference type="Gene3D" id="1.25.10.10">
    <property type="entry name" value="Leucine-rich Repeat Variant"/>
    <property type="match status" value="1"/>
</dbReference>
<name>A4RXT5_OSTLU</name>
<keyword evidence="4" id="KW-0677">Repeat</keyword>
<evidence type="ECO:0000256" key="2">
    <source>
        <dbReference type="ARBA" id="ARBA00022448"/>
    </source>
</evidence>
<dbReference type="HOGENOM" id="CLU_360315_0_0_1"/>
<accession>A4RXT5</accession>
<dbReference type="InterPro" id="IPR011989">
    <property type="entry name" value="ARM-like"/>
</dbReference>
<evidence type="ECO:0000256" key="1">
    <source>
        <dbReference type="ARBA" id="ARBA00004496"/>
    </source>
</evidence>
<evidence type="ECO:0000313" key="6">
    <source>
        <dbReference type="EMBL" id="ABO96104.1"/>
    </source>
</evidence>
<protein>
    <recommendedName>
        <fullName evidence="8">TOG domain-containing protein</fullName>
    </recommendedName>
</protein>
<keyword evidence="2" id="KW-0813">Transport</keyword>
<keyword evidence="3" id="KW-0963">Cytoplasm</keyword>
<dbReference type="GO" id="GO:0006606">
    <property type="term" value="P:protein import into nucleus"/>
    <property type="evidence" value="ECO:0007669"/>
    <property type="project" value="InterPro"/>
</dbReference>
<dbReference type="Proteomes" id="UP000001568">
    <property type="component" value="Chromosome 5"/>
</dbReference>
<keyword evidence="5" id="KW-0653">Protein transport</keyword>
<dbReference type="Gramene" id="ABO96104">
    <property type="protein sequence ID" value="ABO96104"/>
    <property type="gene ID" value="OSTLU_31809"/>
</dbReference>
<dbReference type="GO" id="GO:0005737">
    <property type="term" value="C:cytoplasm"/>
    <property type="evidence" value="ECO:0007669"/>
    <property type="project" value="UniProtKB-SubCell"/>
</dbReference>